<proteinExistence type="predicted"/>
<reference evidence="3" key="2">
    <citation type="submission" date="2019-06" db="EMBL/GenBank/DDBJ databases">
        <title>Co-occurence of chitin degradation, pigmentation and bioactivity in marine Pseudoalteromonas.</title>
        <authorList>
            <person name="Sonnenschein E.C."/>
            <person name="Bech P.K."/>
        </authorList>
    </citation>
    <scope>NUCLEOTIDE SEQUENCE [LARGE SCALE GENOMIC DNA]</scope>
    <source>
        <strain evidence="3">S2897</strain>
    </source>
</reference>
<comment type="caution">
    <text evidence="2">The sequence shown here is derived from an EMBL/GenBank/DDBJ whole genome shotgun (WGS) entry which is preliminary data.</text>
</comment>
<gene>
    <name evidence="2" type="ORF">CWC05_02885</name>
</gene>
<evidence type="ECO:0000259" key="1">
    <source>
        <dbReference type="Pfam" id="PF03544"/>
    </source>
</evidence>
<protein>
    <recommendedName>
        <fullName evidence="1">TonB C-terminal domain-containing protein</fullName>
    </recommendedName>
</protein>
<dbReference type="PROSITE" id="PS51257">
    <property type="entry name" value="PROKAR_LIPOPROTEIN"/>
    <property type="match status" value="1"/>
</dbReference>
<dbReference type="SUPFAM" id="SSF74653">
    <property type="entry name" value="TolA/TonB C-terminal domain"/>
    <property type="match status" value="1"/>
</dbReference>
<dbReference type="Gene3D" id="3.30.2420.10">
    <property type="entry name" value="TonB"/>
    <property type="match status" value="1"/>
</dbReference>
<evidence type="ECO:0000313" key="2">
    <source>
        <dbReference type="EMBL" id="TMP88395.1"/>
    </source>
</evidence>
<dbReference type="Pfam" id="PF03544">
    <property type="entry name" value="TonB_C"/>
    <property type="match status" value="1"/>
</dbReference>
<dbReference type="InterPro" id="IPR037682">
    <property type="entry name" value="TonB_C"/>
</dbReference>
<organism evidence="2 3">
    <name type="scientific">Pseudoalteromonas ruthenica</name>
    <dbReference type="NCBI Taxonomy" id="151081"/>
    <lineage>
        <taxon>Bacteria</taxon>
        <taxon>Pseudomonadati</taxon>
        <taxon>Pseudomonadota</taxon>
        <taxon>Gammaproteobacteria</taxon>
        <taxon>Alteromonadales</taxon>
        <taxon>Pseudoalteromonadaceae</taxon>
        <taxon>Pseudoalteromonas</taxon>
    </lineage>
</organism>
<sequence>MRALLPRGRFMQRLLVLVLVSLVVGACSSIPKEPVLNSKPISATGNISQYWVSQDDQPDNYYNRAQLRVMSQKHVYVIVSYLIDSNGNVYEVTIEETNHKGLFDELVVESLQKRKFIPAKTNPSRQPVYNLSRLDFGME</sequence>
<reference evidence="2 3" key="1">
    <citation type="submission" date="2017-12" db="EMBL/GenBank/DDBJ databases">
        <authorList>
            <person name="Paulsen S."/>
            <person name="Gram L.K."/>
        </authorList>
    </citation>
    <scope>NUCLEOTIDE SEQUENCE [LARGE SCALE GENOMIC DNA]</scope>
    <source>
        <strain evidence="2 3">S2897</strain>
    </source>
</reference>
<dbReference type="AlphaFoldDB" id="A0A5S3Z944"/>
<dbReference type="GO" id="GO:0055085">
    <property type="term" value="P:transmembrane transport"/>
    <property type="evidence" value="ECO:0007669"/>
    <property type="project" value="InterPro"/>
</dbReference>
<name>A0A5S3Z944_9GAMM</name>
<dbReference type="EMBL" id="PNCG01000002">
    <property type="protein sequence ID" value="TMP88395.1"/>
    <property type="molecule type" value="Genomic_DNA"/>
</dbReference>
<evidence type="ECO:0000313" key="3">
    <source>
        <dbReference type="Proteomes" id="UP000305874"/>
    </source>
</evidence>
<dbReference type="Proteomes" id="UP000305874">
    <property type="component" value="Unassembled WGS sequence"/>
</dbReference>
<feature type="domain" description="TonB C-terminal" evidence="1">
    <location>
        <begin position="74"/>
        <end position="123"/>
    </location>
</feature>
<accession>A0A5S3Z944</accession>